<organism evidence="3 4">
    <name type="scientific">Coemansia biformis</name>
    <dbReference type="NCBI Taxonomy" id="1286918"/>
    <lineage>
        <taxon>Eukaryota</taxon>
        <taxon>Fungi</taxon>
        <taxon>Fungi incertae sedis</taxon>
        <taxon>Zoopagomycota</taxon>
        <taxon>Kickxellomycotina</taxon>
        <taxon>Kickxellomycetes</taxon>
        <taxon>Kickxellales</taxon>
        <taxon>Kickxellaceae</taxon>
        <taxon>Coemansia</taxon>
    </lineage>
</organism>
<proteinExistence type="predicted"/>
<sequence length="673" mass="73895">MNSTTRLALSPVPSLSLGDAFITRGRKDSSAAMAAQNTQITMFKITTSAGNAIDQPVRPGDRFSGVLVVQLTRPISATQVILELKAGERWTTSLKGSMRPERTPIFSAELVLWRAVRNGAANASTVLSDGLHVFNFSCQIPNLNYPQNVQRPEYDISYQLEARLFAPGDMGGERIVGMITKDLFFTPLVVLMPSTDPLATVETLCFEKKGRLGKPVVELRVATSTRQLMPGAKVKIDMQIKELTSTSWTRVMVKLIERTQCRISAQLPFSQPLWSVDRELAQTEVVRSSVYSYFINDDMMASHKTSTETKTAAGETVTTDSVVFAIPPVAYGAMNTEHLEFTHFVRMEVVLPGLMSSNRSVTMDLPVQMMTCEMHTAARFMSRRGSIPNIERKLDSDASSMVSGKSSSSGGHRSTQTARQIVLSADTQACIMNSLPPRYCDIPPEQRPAPVLAFVKQMNVSQQPNPDDQARSLRNHTMTSMHSFDARTSSSGNSADEQKERYRSRPLPMAPAAAAGGLPPPLPAEPMPSGIPISQRPASSRTQASMPRTINQTNIDVYQHSMRNPLVLAPYSPDDSASAVGVMRSESPVGGSSSMTPEDPYVLASTKLRQHHPASRLQTPVSPLYNGTIDEGLSDDDEAGYFREPARQSFERDPLSDPVYRIARNNAAIKHYH</sequence>
<evidence type="ECO:0000259" key="2">
    <source>
        <dbReference type="Pfam" id="PF02752"/>
    </source>
</evidence>
<dbReference type="GO" id="GO:0015031">
    <property type="term" value="P:protein transport"/>
    <property type="evidence" value="ECO:0007669"/>
    <property type="project" value="TreeGrafter"/>
</dbReference>
<dbReference type="Gene3D" id="2.60.40.640">
    <property type="match status" value="2"/>
</dbReference>
<feature type="compositionally biased region" description="Low complexity" evidence="1">
    <location>
        <begin position="397"/>
        <end position="414"/>
    </location>
</feature>
<evidence type="ECO:0000313" key="4">
    <source>
        <dbReference type="Proteomes" id="UP001143981"/>
    </source>
</evidence>
<protein>
    <recommendedName>
        <fullName evidence="2">Arrestin C-terminal-like domain-containing protein</fullName>
    </recommendedName>
</protein>
<dbReference type="AlphaFoldDB" id="A0A9W7YH62"/>
<feature type="region of interest" description="Disordered" evidence="1">
    <location>
        <begin position="481"/>
        <end position="546"/>
    </location>
</feature>
<feature type="compositionally biased region" description="Low complexity" evidence="1">
    <location>
        <begin position="506"/>
        <end position="517"/>
    </location>
</feature>
<reference evidence="3" key="1">
    <citation type="submission" date="2022-07" db="EMBL/GenBank/DDBJ databases">
        <title>Phylogenomic reconstructions and comparative analyses of Kickxellomycotina fungi.</title>
        <authorList>
            <person name="Reynolds N.K."/>
            <person name="Stajich J.E."/>
            <person name="Barry K."/>
            <person name="Grigoriev I.V."/>
            <person name="Crous P."/>
            <person name="Smith M.E."/>
        </authorList>
    </citation>
    <scope>NUCLEOTIDE SEQUENCE</scope>
    <source>
        <strain evidence="3">BCRC 34381</strain>
    </source>
</reference>
<dbReference type="GO" id="GO:0005737">
    <property type="term" value="C:cytoplasm"/>
    <property type="evidence" value="ECO:0007669"/>
    <property type="project" value="TreeGrafter"/>
</dbReference>
<keyword evidence="4" id="KW-1185">Reference proteome</keyword>
<feature type="region of interest" description="Disordered" evidence="1">
    <location>
        <begin position="392"/>
        <end position="417"/>
    </location>
</feature>
<feature type="compositionally biased region" description="Polar residues" evidence="1">
    <location>
        <begin position="481"/>
        <end position="495"/>
    </location>
</feature>
<dbReference type="Proteomes" id="UP001143981">
    <property type="component" value="Unassembled WGS sequence"/>
</dbReference>
<evidence type="ECO:0000256" key="1">
    <source>
        <dbReference type="SAM" id="MobiDB-lite"/>
    </source>
</evidence>
<feature type="domain" description="Arrestin C-terminal-like" evidence="2">
    <location>
        <begin position="217"/>
        <end position="373"/>
    </location>
</feature>
<dbReference type="InterPro" id="IPR050357">
    <property type="entry name" value="Arrestin_domain-protein"/>
</dbReference>
<accession>A0A9W7YH62</accession>
<evidence type="ECO:0000313" key="3">
    <source>
        <dbReference type="EMBL" id="KAJ1736066.1"/>
    </source>
</evidence>
<feature type="compositionally biased region" description="Polar residues" evidence="1">
    <location>
        <begin position="536"/>
        <end position="546"/>
    </location>
</feature>
<dbReference type="PANTHER" id="PTHR11188">
    <property type="entry name" value="ARRESTIN DOMAIN CONTAINING PROTEIN"/>
    <property type="match status" value="1"/>
</dbReference>
<dbReference type="InterPro" id="IPR011022">
    <property type="entry name" value="Arrestin_C-like"/>
</dbReference>
<name>A0A9W7YH62_9FUNG</name>
<dbReference type="OrthoDB" id="2333384at2759"/>
<dbReference type="InterPro" id="IPR014752">
    <property type="entry name" value="Arrestin-like_C"/>
</dbReference>
<dbReference type="PANTHER" id="PTHR11188:SF17">
    <property type="entry name" value="FI21816P1"/>
    <property type="match status" value="1"/>
</dbReference>
<dbReference type="EMBL" id="JANBOI010000004">
    <property type="protein sequence ID" value="KAJ1736066.1"/>
    <property type="molecule type" value="Genomic_DNA"/>
</dbReference>
<gene>
    <name evidence="3" type="ORF">LPJ61_000209</name>
</gene>
<dbReference type="Pfam" id="PF02752">
    <property type="entry name" value="Arrestin_C"/>
    <property type="match status" value="1"/>
</dbReference>
<comment type="caution">
    <text evidence="3">The sequence shown here is derived from an EMBL/GenBank/DDBJ whole genome shotgun (WGS) entry which is preliminary data.</text>
</comment>